<evidence type="ECO:0000256" key="1">
    <source>
        <dbReference type="ARBA" id="ARBA00009600"/>
    </source>
</evidence>
<keyword evidence="3" id="KW-1185">Reference proteome</keyword>
<dbReference type="EMBL" id="VKKG01000001">
    <property type="protein sequence ID" value="TRY19401.1"/>
    <property type="molecule type" value="Genomic_DNA"/>
</dbReference>
<dbReference type="InterPro" id="IPR003774">
    <property type="entry name" value="AlgH-like"/>
</dbReference>
<organism evidence="2 3">
    <name type="scientific">Tessaracoccus rhinocerotis</name>
    <dbReference type="NCBI Taxonomy" id="1689449"/>
    <lineage>
        <taxon>Bacteria</taxon>
        <taxon>Bacillati</taxon>
        <taxon>Actinomycetota</taxon>
        <taxon>Actinomycetes</taxon>
        <taxon>Propionibacteriales</taxon>
        <taxon>Propionibacteriaceae</taxon>
        <taxon>Tessaracoccus</taxon>
    </lineage>
</organism>
<evidence type="ECO:0008006" key="4">
    <source>
        <dbReference type="Google" id="ProtNLM"/>
    </source>
</evidence>
<evidence type="ECO:0000313" key="2">
    <source>
        <dbReference type="EMBL" id="TRY19401.1"/>
    </source>
</evidence>
<accession>A0A553K3X3</accession>
<dbReference type="Pfam" id="PF02622">
    <property type="entry name" value="DUF179"/>
    <property type="match status" value="1"/>
</dbReference>
<evidence type="ECO:0000313" key="3">
    <source>
        <dbReference type="Proteomes" id="UP000317638"/>
    </source>
</evidence>
<comment type="caution">
    <text evidence="2">The sequence shown here is derived from an EMBL/GenBank/DDBJ whole genome shotgun (WGS) entry which is preliminary data.</text>
</comment>
<comment type="similarity">
    <text evidence="1">Belongs to the UPF0301 (AlgH) family.</text>
</comment>
<dbReference type="Proteomes" id="UP000317638">
    <property type="component" value="Unassembled WGS sequence"/>
</dbReference>
<dbReference type="PANTHER" id="PTHR30327:SF1">
    <property type="entry name" value="UPF0301 PROTEIN YQGE"/>
    <property type="match status" value="1"/>
</dbReference>
<reference evidence="2 3" key="1">
    <citation type="submission" date="2019-07" db="EMBL/GenBank/DDBJ databases">
        <authorList>
            <person name="Zhou L.-Y."/>
        </authorList>
    </citation>
    <scope>NUCLEOTIDE SEQUENCE [LARGE SCALE GENOMIC DNA]</scope>
    <source>
        <strain evidence="2 3">YIM 101269</strain>
    </source>
</reference>
<name>A0A553K3X3_9ACTN</name>
<dbReference type="GO" id="GO:0005829">
    <property type="term" value="C:cytosol"/>
    <property type="evidence" value="ECO:0007669"/>
    <property type="project" value="TreeGrafter"/>
</dbReference>
<dbReference type="OrthoDB" id="9807486at2"/>
<dbReference type="Gene3D" id="3.40.1740.10">
    <property type="entry name" value="VC0467-like"/>
    <property type="match status" value="1"/>
</dbReference>
<proteinExistence type="inferred from homology"/>
<dbReference type="RefSeq" id="WP_143936489.1">
    <property type="nucleotide sequence ID" value="NZ_VKKG01000001.1"/>
</dbReference>
<sequence length="187" mass="20446">MRSGSPPAAGQVLIATEPGKGGYFDRSVVLLLDHNDSGSLGVCLHKVAEVEMVEPLAHFTQHLSPPVTLFEGGPVSQQAAVSLAKVANPWEEPPGWRRIFDDVGILDLETPIELVAGAFSHLRIFVGLAGWDAGQLENELIRGSWFRAPARVEEIFGTPEDLWRRSLRRIGGASGRWSTWTETPELN</sequence>
<gene>
    <name evidence="2" type="ORF">FOJ82_00330</name>
</gene>
<dbReference type="SUPFAM" id="SSF143456">
    <property type="entry name" value="VC0467-like"/>
    <property type="match status" value="1"/>
</dbReference>
<dbReference type="PANTHER" id="PTHR30327">
    <property type="entry name" value="UNCHARACTERIZED PROTEIN YQGE"/>
    <property type="match status" value="1"/>
</dbReference>
<protein>
    <recommendedName>
        <fullName evidence="4">YqgE/AlgH family protein</fullName>
    </recommendedName>
</protein>
<dbReference type="AlphaFoldDB" id="A0A553K3X3"/>